<feature type="signal peptide" evidence="1">
    <location>
        <begin position="1"/>
        <end position="25"/>
    </location>
</feature>
<dbReference type="STRING" id="530564.Psta_4680"/>
<feature type="chain" id="PRO_5003036103" evidence="1">
    <location>
        <begin position="26"/>
        <end position="163"/>
    </location>
</feature>
<protein>
    <submittedName>
        <fullName evidence="2">Uncharacterized protein</fullName>
    </submittedName>
</protein>
<evidence type="ECO:0000313" key="3">
    <source>
        <dbReference type="Proteomes" id="UP000001887"/>
    </source>
</evidence>
<organism evidence="2 3">
    <name type="scientific">Pirellula staleyi (strain ATCC 27377 / DSM 6068 / ICPB 4128)</name>
    <name type="common">Pirella staleyi</name>
    <dbReference type="NCBI Taxonomy" id="530564"/>
    <lineage>
        <taxon>Bacteria</taxon>
        <taxon>Pseudomonadati</taxon>
        <taxon>Planctomycetota</taxon>
        <taxon>Planctomycetia</taxon>
        <taxon>Pirellulales</taxon>
        <taxon>Pirellulaceae</taxon>
        <taxon>Pirellula</taxon>
    </lineage>
</organism>
<keyword evidence="3" id="KW-1185">Reference proteome</keyword>
<proteinExistence type="predicted"/>
<gene>
    <name evidence="2" type="ordered locus">Psta_4680</name>
</gene>
<keyword evidence="1" id="KW-0732">Signal</keyword>
<dbReference type="EMBL" id="CP001848">
    <property type="protein sequence ID" value="ADB19322.1"/>
    <property type="molecule type" value="Genomic_DNA"/>
</dbReference>
<evidence type="ECO:0000313" key="2">
    <source>
        <dbReference type="EMBL" id="ADB19322.1"/>
    </source>
</evidence>
<dbReference type="KEGG" id="psl:Psta_4680"/>
<dbReference type="Proteomes" id="UP000001887">
    <property type="component" value="Chromosome"/>
</dbReference>
<sequence length="163" mass="17655" precursor="true">MRDLSFTTSAIVAIVSLTAAGLTLAGEALGTGHRCANCRTEEVIEYRDVVVHRCKMVPAKKVTKKTVYEVKEVPFCLHKASLPFGCDCCRECQACARTKKVLVKKEVTCEEPCGTKCEVEEVIERQAFKVCRVIPCGTCQTAPVAPISDVPTPVPVPAVDLGK</sequence>
<name>D2R7Z1_PIRSD</name>
<evidence type="ECO:0000256" key="1">
    <source>
        <dbReference type="SAM" id="SignalP"/>
    </source>
</evidence>
<accession>D2R7Z1</accession>
<dbReference type="HOGENOM" id="CLU_1625539_0_0_0"/>
<dbReference type="AlphaFoldDB" id="D2R7Z1"/>
<reference evidence="2 3" key="1">
    <citation type="journal article" date="2009" name="Stand. Genomic Sci.">
        <title>Complete genome sequence of Pirellula staleyi type strain (ATCC 27377).</title>
        <authorList>
            <person name="Clum A."/>
            <person name="Tindall B.J."/>
            <person name="Sikorski J."/>
            <person name="Ivanova N."/>
            <person name="Mavrommatis K."/>
            <person name="Lucas S."/>
            <person name="Glavina del Rio T."/>
            <person name="Nolan M."/>
            <person name="Chen F."/>
            <person name="Tice H."/>
            <person name="Pitluck S."/>
            <person name="Cheng J.F."/>
            <person name="Chertkov O."/>
            <person name="Brettin T."/>
            <person name="Han C."/>
            <person name="Detter J.C."/>
            <person name="Kuske C."/>
            <person name="Bruce D."/>
            <person name="Goodwin L."/>
            <person name="Ovchinikova G."/>
            <person name="Pati A."/>
            <person name="Mikhailova N."/>
            <person name="Chen A."/>
            <person name="Palaniappan K."/>
            <person name="Land M."/>
            <person name="Hauser L."/>
            <person name="Chang Y.J."/>
            <person name="Jeffries C.D."/>
            <person name="Chain P."/>
            <person name="Rohde M."/>
            <person name="Goker M."/>
            <person name="Bristow J."/>
            <person name="Eisen J.A."/>
            <person name="Markowitz V."/>
            <person name="Hugenholtz P."/>
            <person name="Kyrpides N.C."/>
            <person name="Klenk H.P."/>
            <person name="Lapidus A."/>
        </authorList>
    </citation>
    <scope>NUCLEOTIDE SEQUENCE [LARGE SCALE GENOMIC DNA]</scope>
    <source>
        <strain evidence="3">ATCC 27377 / DSM 6068 / ICPB 4128</strain>
    </source>
</reference>